<sequence length="308" mass="36146">MQNINLYATVYNNVTTIEESIKSVFDSSYEITIVDNYSNDGTWEKLNEIKKDYNLKLYQYKSSMGKGRDYALKHTTEGSYTAYFDLDNYYNSNFHKLLNYGYSQGKKTIASLYSLMILRDTLLGKGGWRNLYTAEDAEIFARIKSDYYVPAIPFINGYPTENNSELRYAKHFKYYVRRIRLGVDLIRGEGFTLDDTFNYFKFYHKAYPFFTRLALSSIFTVAKFKKIYKYDKNVNNSILENRQFLDSFLDTKEVGISDDYFCFPLIRWAKELGSSVELLLHKLNINFIKYIDNVGTLIFVKNEEEEGG</sequence>
<reference evidence="2 3" key="1">
    <citation type="submission" date="2015-09" db="EMBL/GenBank/DDBJ databases">
        <title>Heavy metals and arsenic resistance mechanisms in polyextremophilic archaea of the family Ferroplasmaceae.</title>
        <authorList>
            <person name="Bulaev A.G."/>
            <person name="Kanygina A.V."/>
        </authorList>
    </citation>
    <scope>NUCLEOTIDE SEQUENCE [LARGE SCALE GENOMIC DNA]</scope>
    <source>
        <strain evidence="2 3">VT</strain>
    </source>
</reference>
<dbReference type="InterPro" id="IPR029044">
    <property type="entry name" value="Nucleotide-diphossugar_trans"/>
</dbReference>
<keyword evidence="3" id="KW-1185">Reference proteome</keyword>
<proteinExistence type="predicted"/>
<name>A0A0Q0RJ87_9ARCH</name>
<comment type="caution">
    <text evidence="2">The sequence shown here is derived from an EMBL/GenBank/DDBJ whole genome shotgun (WGS) entry which is preliminary data.</text>
</comment>
<dbReference type="RefSeq" id="WP_055032418.1">
    <property type="nucleotide sequence ID" value="NZ_LKBG01000117.1"/>
</dbReference>
<dbReference type="InterPro" id="IPR001173">
    <property type="entry name" value="Glyco_trans_2-like"/>
</dbReference>
<evidence type="ECO:0000313" key="3">
    <source>
        <dbReference type="Proteomes" id="UP000050320"/>
    </source>
</evidence>
<dbReference type="Gene3D" id="3.90.550.10">
    <property type="entry name" value="Spore Coat Polysaccharide Biosynthesis Protein SpsA, Chain A"/>
    <property type="match status" value="1"/>
</dbReference>
<evidence type="ECO:0000313" key="2">
    <source>
        <dbReference type="EMBL" id="KQB35483.1"/>
    </source>
</evidence>
<dbReference type="AlphaFoldDB" id="A0A0Q0RJ87"/>
<dbReference type="CDD" id="cd00761">
    <property type="entry name" value="Glyco_tranf_GTA_type"/>
    <property type="match status" value="1"/>
</dbReference>
<accession>A0A0Q0RJ87</accession>
<protein>
    <recommendedName>
        <fullName evidence="1">Glycosyltransferase 2-like domain-containing protein</fullName>
    </recommendedName>
</protein>
<dbReference type="Pfam" id="PF00535">
    <property type="entry name" value="Glycos_transf_2"/>
    <property type="match status" value="1"/>
</dbReference>
<evidence type="ECO:0000259" key="1">
    <source>
        <dbReference type="Pfam" id="PF00535"/>
    </source>
</evidence>
<dbReference type="SUPFAM" id="SSF53448">
    <property type="entry name" value="Nucleotide-diphospho-sugar transferases"/>
    <property type="match status" value="1"/>
</dbReference>
<dbReference type="Proteomes" id="UP000050320">
    <property type="component" value="Unassembled WGS sequence"/>
</dbReference>
<dbReference type="EMBL" id="LKBG01000117">
    <property type="protein sequence ID" value="KQB35483.1"/>
    <property type="molecule type" value="Genomic_DNA"/>
</dbReference>
<dbReference type="OrthoDB" id="57526at2157"/>
<organism evidence="2 3">
    <name type="scientific">Acidiplasma aeolicum</name>
    <dbReference type="NCBI Taxonomy" id="507754"/>
    <lineage>
        <taxon>Archaea</taxon>
        <taxon>Methanobacteriati</taxon>
        <taxon>Thermoplasmatota</taxon>
        <taxon>Thermoplasmata</taxon>
        <taxon>Thermoplasmatales</taxon>
        <taxon>Ferroplasmaceae</taxon>
        <taxon>Acidiplasma</taxon>
    </lineage>
</organism>
<gene>
    <name evidence="2" type="ORF">AOG54_08890</name>
</gene>
<feature type="domain" description="Glycosyltransferase 2-like" evidence="1">
    <location>
        <begin position="9"/>
        <end position="95"/>
    </location>
</feature>